<proteinExistence type="predicted"/>
<reference evidence="3 4" key="1">
    <citation type="submission" date="2014-01" db="EMBL/GenBank/DDBJ databases">
        <title>Marinomonas ushuaiensis DSM 15871 Genome Sequencing.</title>
        <authorList>
            <person name="Lai Q."/>
            <person name="Shao Z.S."/>
        </authorList>
    </citation>
    <scope>NUCLEOTIDE SEQUENCE [LARGE SCALE GENOMIC DNA]</scope>
    <source>
        <strain evidence="3 4">DSM 15871</strain>
    </source>
</reference>
<dbReference type="RefSeq" id="WP_036158857.1">
    <property type="nucleotide sequence ID" value="NZ_JAMB01000001.1"/>
</dbReference>
<sequence length="287" mass="32878">MIIVKITGGLGNQLFQYALGRALSLKLGCELVLDISFYPLQTLRKYELDKFNIKARLATTTEIKKAGAGNNFTAKLVRKLGLTSLLYQNYIKELESFSYVNDIDDCKEGCYLDGYWQNPKYFEAFKKELCEDLSPVAPISAPAAKWLDKIKSTESVSLHVRRGDYVKNAYTNSVHGICSLEYYRNAIEHIQQQIDTPIFYIFSDDIQWCKDNLNFISNVNFVDDTCSVIDDLALMQKCKANIIANSTFSWWGAWLNSSQGLQVAPLNWFSFSDRNSQDIYPKLWRIL</sequence>
<dbReference type="InterPro" id="IPR002516">
    <property type="entry name" value="Glyco_trans_11"/>
</dbReference>
<dbReference type="PANTHER" id="PTHR11927">
    <property type="entry name" value="GALACTOSIDE 2-L-FUCOSYLTRANSFERASE"/>
    <property type="match status" value="1"/>
</dbReference>
<dbReference type="Proteomes" id="UP000054058">
    <property type="component" value="Unassembled WGS sequence"/>
</dbReference>
<protein>
    <submittedName>
        <fullName evidence="3">Glycosyl transferase family 11</fullName>
    </submittedName>
</protein>
<keyword evidence="4" id="KW-1185">Reference proteome</keyword>
<dbReference type="PANTHER" id="PTHR11927:SF9">
    <property type="entry name" value="L-FUCOSYLTRANSFERASE"/>
    <property type="match status" value="1"/>
</dbReference>
<evidence type="ECO:0000313" key="3">
    <source>
        <dbReference type="EMBL" id="ETX12585.1"/>
    </source>
</evidence>
<dbReference type="STRING" id="1122207.MUS1_03090"/>
<comment type="caution">
    <text evidence="3">The sequence shown here is derived from an EMBL/GenBank/DDBJ whole genome shotgun (WGS) entry which is preliminary data.</text>
</comment>
<gene>
    <name evidence="3" type="ORF">MUS1_03090</name>
</gene>
<dbReference type="OrthoDB" id="9794601at2"/>
<dbReference type="GO" id="GO:0005975">
    <property type="term" value="P:carbohydrate metabolic process"/>
    <property type="evidence" value="ECO:0007669"/>
    <property type="project" value="InterPro"/>
</dbReference>
<dbReference type="eggNOG" id="ENOG502ZC3Y">
    <property type="taxonomic scope" value="Bacteria"/>
</dbReference>
<dbReference type="GO" id="GO:0008107">
    <property type="term" value="F:galactoside 2-alpha-L-fucosyltransferase activity"/>
    <property type="evidence" value="ECO:0007669"/>
    <property type="project" value="InterPro"/>
</dbReference>
<dbReference type="Pfam" id="PF01531">
    <property type="entry name" value="Glyco_transf_11"/>
    <property type="match status" value="1"/>
</dbReference>
<evidence type="ECO:0000256" key="1">
    <source>
        <dbReference type="ARBA" id="ARBA00022676"/>
    </source>
</evidence>
<dbReference type="AlphaFoldDB" id="X7E9P8"/>
<keyword evidence="2 3" id="KW-0808">Transferase</keyword>
<organism evidence="3 4">
    <name type="scientific">Marinomonas ushuaiensis DSM 15871</name>
    <dbReference type="NCBI Taxonomy" id="1122207"/>
    <lineage>
        <taxon>Bacteria</taxon>
        <taxon>Pseudomonadati</taxon>
        <taxon>Pseudomonadota</taxon>
        <taxon>Gammaproteobacteria</taxon>
        <taxon>Oceanospirillales</taxon>
        <taxon>Oceanospirillaceae</taxon>
        <taxon>Marinomonas</taxon>
    </lineage>
</organism>
<evidence type="ECO:0000313" key="4">
    <source>
        <dbReference type="Proteomes" id="UP000054058"/>
    </source>
</evidence>
<dbReference type="CDD" id="cd11301">
    <property type="entry name" value="Fut1_Fut2_like"/>
    <property type="match status" value="1"/>
</dbReference>
<keyword evidence="1" id="KW-0328">Glycosyltransferase</keyword>
<dbReference type="PATRIC" id="fig|1122207.3.peg.633"/>
<evidence type="ECO:0000256" key="2">
    <source>
        <dbReference type="ARBA" id="ARBA00022679"/>
    </source>
</evidence>
<dbReference type="GO" id="GO:0016020">
    <property type="term" value="C:membrane"/>
    <property type="evidence" value="ECO:0007669"/>
    <property type="project" value="InterPro"/>
</dbReference>
<name>X7E9P8_9GAMM</name>
<dbReference type="EMBL" id="JAMB01000001">
    <property type="protein sequence ID" value="ETX12585.1"/>
    <property type="molecule type" value="Genomic_DNA"/>
</dbReference>
<accession>X7E9P8</accession>